<dbReference type="PANTHER" id="PTHR15680">
    <property type="entry name" value="RIBOSOMAL PROTEIN L19"/>
    <property type="match status" value="1"/>
</dbReference>
<dbReference type="GO" id="GO:0006412">
    <property type="term" value="P:translation"/>
    <property type="evidence" value="ECO:0007669"/>
    <property type="project" value="UniProtKB-UniRule"/>
</dbReference>
<dbReference type="HAMAP" id="MF_00402">
    <property type="entry name" value="Ribosomal_bL19"/>
    <property type="match status" value="1"/>
</dbReference>
<evidence type="ECO:0000256" key="7">
    <source>
        <dbReference type="SAM" id="MobiDB-lite"/>
    </source>
</evidence>
<reference evidence="8 9" key="1">
    <citation type="submission" date="2020-10" db="EMBL/GenBank/DDBJ databases">
        <title>Wide distribution of Phycisphaera-like planctomycetes from WD2101 soil group in peatlands and genome analysis of the first cultivated representative.</title>
        <authorList>
            <person name="Dedysh S.N."/>
            <person name="Beletsky A.V."/>
            <person name="Ivanova A."/>
            <person name="Kulichevskaya I.S."/>
            <person name="Suzina N.E."/>
            <person name="Philippov D.A."/>
            <person name="Rakitin A.L."/>
            <person name="Mardanov A.V."/>
            <person name="Ravin N.V."/>
        </authorList>
    </citation>
    <scope>NUCLEOTIDE SEQUENCE [LARGE SCALE GENOMIC DNA]</scope>
    <source>
        <strain evidence="8 9">M1803</strain>
    </source>
</reference>
<dbReference type="GO" id="GO:0022625">
    <property type="term" value="C:cytosolic large ribosomal subunit"/>
    <property type="evidence" value="ECO:0007669"/>
    <property type="project" value="TreeGrafter"/>
</dbReference>
<dbReference type="Pfam" id="PF01245">
    <property type="entry name" value="Ribosomal_L19"/>
    <property type="match status" value="1"/>
</dbReference>
<dbReference type="KEGG" id="hbs:IPV69_10015"/>
<comment type="similarity">
    <text evidence="1 5 6">Belongs to the bacterial ribosomal protein bL19 family.</text>
</comment>
<evidence type="ECO:0000256" key="5">
    <source>
        <dbReference type="HAMAP-Rule" id="MF_00402"/>
    </source>
</evidence>
<dbReference type="SUPFAM" id="SSF50104">
    <property type="entry name" value="Translation proteins SH3-like domain"/>
    <property type="match status" value="1"/>
</dbReference>
<dbReference type="AlphaFoldDB" id="A0A7M2X239"/>
<dbReference type="Gene3D" id="2.30.30.790">
    <property type="match status" value="1"/>
</dbReference>
<comment type="function">
    <text evidence="5 6">This protein is located at the 30S-50S ribosomal subunit interface and may play a role in the structure and function of the aminoacyl-tRNA binding site.</text>
</comment>
<dbReference type="InterPro" id="IPR008991">
    <property type="entry name" value="Translation_prot_SH3-like_sf"/>
</dbReference>
<protein>
    <recommendedName>
        <fullName evidence="4 5">Large ribosomal subunit protein bL19</fullName>
    </recommendedName>
</protein>
<dbReference type="InterPro" id="IPR038657">
    <property type="entry name" value="Ribosomal_bL19_sf"/>
</dbReference>
<keyword evidence="2 5" id="KW-0689">Ribosomal protein</keyword>
<dbReference type="RefSeq" id="WP_206294972.1">
    <property type="nucleotide sequence ID" value="NZ_CP063458.1"/>
</dbReference>
<evidence type="ECO:0000256" key="3">
    <source>
        <dbReference type="ARBA" id="ARBA00023274"/>
    </source>
</evidence>
<evidence type="ECO:0000256" key="2">
    <source>
        <dbReference type="ARBA" id="ARBA00022980"/>
    </source>
</evidence>
<feature type="compositionally biased region" description="Basic and acidic residues" evidence="7">
    <location>
        <begin position="114"/>
        <end position="135"/>
    </location>
</feature>
<dbReference type="PANTHER" id="PTHR15680:SF9">
    <property type="entry name" value="LARGE RIBOSOMAL SUBUNIT PROTEIN BL19M"/>
    <property type="match status" value="1"/>
</dbReference>
<keyword evidence="3 5" id="KW-0687">Ribonucleoprotein</keyword>
<dbReference type="FunFam" id="2.30.30.790:FF:000001">
    <property type="entry name" value="50S ribosomal protein L19"/>
    <property type="match status" value="1"/>
</dbReference>
<dbReference type="InterPro" id="IPR001857">
    <property type="entry name" value="Ribosomal_bL19"/>
</dbReference>
<sequence length="141" mass="15748">MVNPLLDHAEKSSLKTEVPQFEVGDTVDVATRIVEGDKERIQIFAGTVIMKKGRGINATFTVRRIVNNEGVERIYPLHSPFIASVTVKRSGENRRAKLFYLRDRVGKATRLTEKRKIKKDEPAKAAKPAAEKTEELATSAT</sequence>
<dbReference type="NCBIfam" id="TIGR01024">
    <property type="entry name" value="rplS_bact"/>
    <property type="match status" value="1"/>
</dbReference>
<dbReference type="EMBL" id="CP063458">
    <property type="protein sequence ID" value="QOV91669.1"/>
    <property type="molecule type" value="Genomic_DNA"/>
</dbReference>
<dbReference type="PIRSF" id="PIRSF002191">
    <property type="entry name" value="Ribosomal_L19"/>
    <property type="match status" value="1"/>
</dbReference>
<dbReference type="Proteomes" id="UP000593765">
    <property type="component" value="Chromosome"/>
</dbReference>
<keyword evidence="9" id="KW-1185">Reference proteome</keyword>
<gene>
    <name evidence="5 8" type="primary">rplS</name>
    <name evidence="8" type="ORF">IPV69_10015</name>
</gene>
<feature type="region of interest" description="Disordered" evidence="7">
    <location>
        <begin position="114"/>
        <end position="141"/>
    </location>
</feature>
<evidence type="ECO:0000256" key="1">
    <source>
        <dbReference type="ARBA" id="ARBA00005781"/>
    </source>
</evidence>
<evidence type="ECO:0000256" key="6">
    <source>
        <dbReference type="RuleBase" id="RU000559"/>
    </source>
</evidence>
<organism evidence="8 9">
    <name type="scientific">Humisphaera borealis</name>
    <dbReference type="NCBI Taxonomy" id="2807512"/>
    <lineage>
        <taxon>Bacteria</taxon>
        <taxon>Pseudomonadati</taxon>
        <taxon>Planctomycetota</taxon>
        <taxon>Phycisphaerae</taxon>
        <taxon>Tepidisphaerales</taxon>
        <taxon>Tepidisphaeraceae</taxon>
        <taxon>Humisphaera</taxon>
    </lineage>
</organism>
<name>A0A7M2X239_9BACT</name>
<accession>A0A7M2X239</accession>
<evidence type="ECO:0000256" key="4">
    <source>
        <dbReference type="ARBA" id="ARBA00035171"/>
    </source>
</evidence>
<dbReference type="PRINTS" id="PR00061">
    <property type="entry name" value="RIBOSOMALL19"/>
</dbReference>
<dbReference type="GO" id="GO:0003735">
    <property type="term" value="F:structural constituent of ribosome"/>
    <property type="evidence" value="ECO:0007669"/>
    <property type="project" value="InterPro"/>
</dbReference>
<proteinExistence type="inferred from homology"/>
<evidence type="ECO:0000313" key="9">
    <source>
        <dbReference type="Proteomes" id="UP000593765"/>
    </source>
</evidence>
<evidence type="ECO:0000313" key="8">
    <source>
        <dbReference type="EMBL" id="QOV91669.1"/>
    </source>
</evidence>